<keyword evidence="1" id="KW-0472">Membrane</keyword>
<dbReference type="WBParaSite" id="HPLM_0001447001-mRNA-1">
    <property type="protein sequence ID" value="HPLM_0001447001-mRNA-1"/>
    <property type="gene ID" value="HPLM_0001447001"/>
</dbReference>
<evidence type="ECO:0000256" key="1">
    <source>
        <dbReference type="SAM" id="Phobius"/>
    </source>
</evidence>
<keyword evidence="1" id="KW-1133">Transmembrane helix</keyword>
<sequence>MVILHAFELSFRTYFRSFSGALNTKPSFITAAPRSVYHNMNFRNSVCSSTLLFFYSCICLTISLLSYL</sequence>
<feature type="transmembrane region" description="Helical" evidence="1">
    <location>
        <begin position="46"/>
        <end position="67"/>
    </location>
</feature>
<reference evidence="2" key="1">
    <citation type="submission" date="2017-02" db="UniProtKB">
        <authorList>
            <consortium name="WormBaseParasite"/>
        </authorList>
    </citation>
    <scope>IDENTIFICATION</scope>
</reference>
<protein>
    <submittedName>
        <fullName evidence="2">Ovule protein</fullName>
    </submittedName>
</protein>
<accession>A0A0N4WSF8</accession>
<evidence type="ECO:0000313" key="2">
    <source>
        <dbReference type="WBParaSite" id="HPLM_0001447001-mRNA-1"/>
    </source>
</evidence>
<dbReference type="AlphaFoldDB" id="A0A0N4WSF8"/>
<name>A0A0N4WSF8_HAEPC</name>
<proteinExistence type="predicted"/>
<keyword evidence="1" id="KW-0812">Transmembrane</keyword>
<organism evidence="2">
    <name type="scientific">Haemonchus placei</name>
    <name type="common">Barber's pole worm</name>
    <dbReference type="NCBI Taxonomy" id="6290"/>
    <lineage>
        <taxon>Eukaryota</taxon>
        <taxon>Metazoa</taxon>
        <taxon>Ecdysozoa</taxon>
        <taxon>Nematoda</taxon>
        <taxon>Chromadorea</taxon>
        <taxon>Rhabditida</taxon>
        <taxon>Rhabditina</taxon>
        <taxon>Rhabditomorpha</taxon>
        <taxon>Strongyloidea</taxon>
        <taxon>Trichostrongylidae</taxon>
        <taxon>Haemonchus</taxon>
    </lineage>
</organism>